<name>A0AAV3SHJ2_HALDO</name>
<dbReference type="EMBL" id="BAAADN010000028">
    <property type="protein sequence ID" value="GAA0462902.1"/>
    <property type="molecule type" value="Genomic_DNA"/>
</dbReference>
<dbReference type="AlphaFoldDB" id="A0AAV3SHJ2"/>
<proteinExistence type="predicted"/>
<dbReference type="Proteomes" id="UP001500962">
    <property type="component" value="Unassembled WGS sequence"/>
</dbReference>
<reference evidence="1" key="1">
    <citation type="journal article" date="2014" name="Int. J. Syst. Evol. Microbiol.">
        <title>Complete genome sequence of Corynebacterium casei LMG S-19264T (=DSM 44701T), isolated from a smear-ripened cheese.</title>
        <authorList>
            <consortium name="US DOE Joint Genome Institute (JGI-PGF)"/>
            <person name="Walter F."/>
            <person name="Albersmeier A."/>
            <person name="Kalinowski J."/>
            <person name="Ruckert C."/>
        </authorList>
    </citation>
    <scope>NUCLEOTIDE SEQUENCE</scope>
    <source>
        <strain evidence="1">JCM 12289</strain>
    </source>
</reference>
<sequence length="74" mass="8734">MDSNMDAVFARRKRYGYNTGFYGHNMTIFGTFNPKVELSKKYDPERRANPEQPTSVGIQDTHIIRHKWFILPDQ</sequence>
<comment type="caution">
    <text evidence="1">The sequence shown here is derived from an EMBL/GenBank/DDBJ whole genome shotgun (WGS) entry which is preliminary data.</text>
</comment>
<evidence type="ECO:0000313" key="2">
    <source>
        <dbReference type="Proteomes" id="UP001500962"/>
    </source>
</evidence>
<evidence type="ECO:0000313" key="1">
    <source>
        <dbReference type="EMBL" id="GAA0462902.1"/>
    </source>
</evidence>
<accession>A0AAV3SHJ2</accession>
<reference evidence="1" key="2">
    <citation type="submission" date="2023-12" db="EMBL/GenBank/DDBJ databases">
        <authorList>
            <person name="Sun Q."/>
            <person name="Inoue M."/>
        </authorList>
    </citation>
    <scope>NUCLEOTIDE SEQUENCE</scope>
    <source>
        <strain evidence="1">JCM 12289</strain>
    </source>
</reference>
<protein>
    <submittedName>
        <fullName evidence="1">Uncharacterized protein</fullName>
    </submittedName>
</protein>
<organism evidence="1 2">
    <name type="scientific">Halococcus dombrowskii</name>
    <dbReference type="NCBI Taxonomy" id="179637"/>
    <lineage>
        <taxon>Archaea</taxon>
        <taxon>Methanobacteriati</taxon>
        <taxon>Methanobacteriota</taxon>
        <taxon>Stenosarchaea group</taxon>
        <taxon>Halobacteria</taxon>
        <taxon>Halobacteriales</taxon>
        <taxon>Halococcaceae</taxon>
        <taxon>Halococcus</taxon>
    </lineage>
</organism>
<gene>
    <name evidence="1" type="ORF">GCM10008985_19520</name>
</gene>